<feature type="transmembrane region" description="Helical" evidence="8">
    <location>
        <begin position="463"/>
        <end position="484"/>
    </location>
</feature>
<feature type="transmembrane region" description="Helical" evidence="8">
    <location>
        <begin position="390"/>
        <end position="410"/>
    </location>
</feature>
<dbReference type="EMBL" id="JACCCV010000001">
    <property type="protein sequence ID" value="NYF51507.1"/>
    <property type="molecule type" value="Genomic_DNA"/>
</dbReference>
<dbReference type="CDD" id="cd02953">
    <property type="entry name" value="DsbDgamma"/>
    <property type="match status" value="1"/>
</dbReference>
<dbReference type="GO" id="GO:0045454">
    <property type="term" value="P:cell redox homeostasis"/>
    <property type="evidence" value="ECO:0007669"/>
    <property type="project" value="TreeGrafter"/>
</dbReference>
<feature type="chain" id="PRO_5031416740" evidence="9">
    <location>
        <begin position="26"/>
        <end position="701"/>
    </location>
</feature>
<gene>
    <name evidence="11" type="ORF">HDF12_001872</name>
</gene>
<accession>A0A7Y9T2T6</accession>
<dbReference type="PROSITE" id="PS00194">
    <property type="entry name" value="THIOREDOXIN_1"/>
    <property type="match status" value="1"/>
</dbReference>
<sequence length="701" mass="74302">MTNVRKLSALLALACALLLQTPAHAQLQVVGDGGPGPVKAQHLTAELVSLSPSIAPGGTVQVGLVLTLEEHWHVYWINAGDSGEPPKITWTLPEGITVGPMLFPIPSRLPLGPLMDFGYEDEVAFPVQLTAADSLKPGPVHLDAKVSWLVCREVCIPGKAHLGLNLNVVPGAPPAQPVGPVGEALSLIPKPLPADAKLTITGGKTDFVFNLVTGGRETNAEFYPADQDQIANAAPQEIEPTSDGVRLRIRRSEDLKTLPAQLHGVIKLSDTEAYEITAPVTPGEVAPSPGSKIPGAPATSSVTTLSAIGLAFIGGIILNLMPCVFPVLFLKGLALVQSSGEERSRLRSHGIVYTLGILVSFWIIVAVLLILRATGSQAGWGFQLQSPTFIAVLAAGLFFFALSLAGQFDLGLSLTSVGGGLAQKQGYTGSFFTGVLATIVATPCTAPLMGAAIGFALAQPAGVTFAVFTALGLGLATPYLLLSFQPAWTRILPRPGAWMEILKQLTAVPLFVTAIWLAWVYGNLHSGNSQGVDHLTRLLWCFLALAIAGWALGKWPASWKSAIAALLIAALGLAIPLYQPKDTTLVWAPYSQQALDQARAAGHPVFIDFTAAWCLSCQVNERAVLKSADVQRQFSKNNVTLLKADWTQYDPEITKQLASVNRSGVPTYVIYPAMKNSSADVLPELLTKDIVLTALEKDVKP</sequence>
<evidence type="ECO:0000259" key="10">
    <source>
        <dbReference type="PROSITE" id="PS51352"/>
    </source>
</evidence>
<evidence type="ECO:0000256" key="7">
    <source>
        <dbReference type="ARBA" id="ARBA00023284"/>
    </source>
</evidence>
<keyword evidence="2" id="KW-1003">Cell membrane</keyword>
<dbReference type="InterPro" id="IPR017937">
    <property type="entry name" value="Thioredoxin_CS"/>
</dbReference>
<keyword evidence="4" id="KW-0201">Cytochrome c-type biogenesis</keyword>
<feature type="transmembrane region" description="Helical" evidence="8">
    <location>
        <begin position="534"/>
        <end position="552"/>
    </location>
</feature>
<evidence type="ECO:0000256" key="9">
    <source>
        <dbReference type="SAM" id="SignalP"/>
    </source>
</evidence>
<keyword evidence="5 8" id="KW-1133">Transmembrane helix</keyword>
<proteinExistence type="predicted"/>
<dbReference type="PANTHER" id="PTHR32234:SF3">
    <property type="entry name" value="SUPPRESSION OF COPPER SENSITIVITY PROTEIN"/>
    <property type="match status" value="1"/>
</dbReference>
<feature type="transmembrane region" description="Helical" evidence="8">
    <location>
        <begin position="559"/>
        <end position="578"/>
    </location>
</feature>
<dbReference type="InterPro" id="IPR035671">
    <property type="entry name" value="DsbD_gamma"/>
</dbReference>
<keyword evidence="3 8" id="KW-0812">Transmembrane</keyword>
<dbReference type="InterPro" id="IPR003834">
    <property type="entry name" value="Cyt_c_assmbl_TM_dom"/>
</dbReference>
<dbReference type="Gene3D" id="3.40.30.10">
    <property type="entry name" value="Glutaredoxin"/>
    <property type="match status" value="1"/>
</dbReference>
<comment type="subcellular location">
    <subcellularLocation>
        <location evidence="1">Cell membrane</location>
        <topology evidence="1">Multi-pass membrane protein</topology>
    </subcellularLocation>
</comment>
<dbReference type="GO" id="GO:0047134">
    <property type="term" value="F:protein-disulfide reductase [NAD(P)H] activity"/>
    <property type="evidence" value="ECO:0007669"/>
    <property type="project" value="UniProtKB-EC"/>
</dbReference>
<dbReference type="EC" id="1.8.1.8" evidence="11"/>
<feature type="domain" description="Thioredoxin" evidence="10">
    <location>
        <begin position="569"/>
        <end position="700"/>
    </location>
</feature>
<evidence type="ECO:0000256" key="4">
    <source>
        <dbReference type="ARBA" id="ARBA00022748"/>
    </source>
</evidence>
<dbReference type="InterPro" id="IPR036249">
    <property type="entry name" value="Thioredoxin-like_sf"/>
</dbReference>
<keyword evidence="7" id="KW-0676">Redox-active center</keyword>
<keyword evidence="6 8" id="KW-0472">Membrane</keyword>
<comment type="caution">
    <text evidence="11">The sequence shown here is derived from an EMBL/GenBank/DDBJ whole genome shotgun (WGS) entry which is preliminary data.</text>
</comment>
<dbReference type="Pfam" id="PF11412">
    <property type="entry name" value="DsbD_N"/>
    <property type="match status" value="1"/>
</dbReference>
<protein>
    <submittedName>
        <fullName evidence="11">Thiol:disulfide interchange protein DsbD</fullName>
        <ecNumber evidence="11">1.8.1.8</ecNumber>
    </submittedName>
</protein>
<dbReference type="GO" id="GO:0005886">
    <property type="term" value="C:plasma membrane"/>
    <property type="evidence" value="ECO:0007669"/>
    <property type="project" value="UniProtKB-SubCell"/>
</dbReference>
<name>A0A7Y9T2T6_9BACT</name>
<reference evidence="11 12" key="1">
    <citation type="submission" date="2020-07" db="EMBL/GenBank/DDBJ databases">
        <title>Genomic Encyclopedia of Type Strains, Phase IV (KMG-V): Genome sequencing to study the core and pangenomes of soil and plant-associated prokaryotes.</title>
        <authorList>
            <person name="Whitman W."/>
        </authorList>
    </citation>
    <scope>NUCLEOTIDE SEQUENCE [LARGE SCALE GENOMIC DNA]</scope>
    <source>
        <strain evidence="11 12">M8UP30</strain>
    </source>
</reference>
<dbReference type="Proteomes" id="UP000534186">
    <property type="component" value="Unassembled WGS sequence"/>
</dbReference>
<evidence type="ECO:0000256" key="5">
    <source>
        <dbReference type="ARBA" id="ARBA00022989"/>
    </source>
</evidence>
<dbReference type="SUPFAM" id="SSF52833">
    <property type="entry name" value="Thioredoxin-like"/>
    <property type="match status" value="1"/>
</dbReference>
<feature type="transmembrane region" description="Helical" evidence="8">
    <location>
        <begin position="431"/>
        <end position="457"/>
    </location>
</feature>
<evidence type="ECO:0000256" key="2">
    <source>
        <dbReference type="ARBA" id="ARBA00022475"/>
    </source>
</evidence>
<feature type="transmembrane region" description="Helical" evidence="8">
    <location>
        <begin position="351"/>
        <end position="370"/>
    </location>
</feature>
<dbReference type="InterPro" id="IPR028250">
    <property type="entry name" value="DsbDN"/>
</dbReference>
<feature type="signal peptide" evidence="9">
    <location>
        <begin position="1"/>
        <end position="25"/>
    </location>
</feature>
<evidence type="ECO:0000256" key="1">
    <source>
        <dbReference type="ARBA" id="ARBA00004651"/>
    </source>
</evidence>
<dbReference type="GO" id="GO:0017004">
    <property type="term" value="P:cytochrome complex assembly"/>
    <property type="evidence" value="ECO:0007669"/>
    <property type="project" value="UniProtKB-KW"/>
</dbReference>
<evidence type="ECO:0000256" key="3">
    <source>
        <dbReference type="ARBA" id="ARBA00022692"/>
    </source>
</evidence>
<dbReference type="InterPro" id="IPR013766">
    <property type="entry name" value="Thioredoxin_domain"/>
</dbReference>
<keyword evidence="11" id="KW-0560">Oxidoreductase</keyword>
<dbReference type="PANTHER" id="PTHR32234">
    <property type="entry name" value="THIOL:DISULFIDE INTERCHANGE PROTEIN DSBD"/>
    <property type="match status" value="1"/>
</dbReference>
<evidence type="ECO:0000313" key="11">
    <source>
        <dbReference type="EMBL" id="NYF51507.1"/>
    </source>
</evidence>
<dbReference type="Pfam" id="PF02683">
    <property type="entry name" value="DsbD_TM"/>
    <property type="match status" value="1"/>
</dbReference>
<keyword evidence="9" id="KW-0732">Signal</keyword>
<dbReference type="AlphaFoldDB" id="A0A7Y9T2T6"/>
<dbReference type="PROSITE" id="PS51352">
    <property type="entry name" value="THIOREDOXIN_2"/>
    <property type="match status" value="1"/>
</dbReference>
<organism evidence="11 12">
    <name type="scientific">Tunturiibacter lichenicola</name>
    <dbReference type="NCBI Taxonomy" id="2051959"/>
    <lineage>
        <taxon>Bacteria</taxon>
        <taxon>Pseudomonadati</taxon>
        <taxon>Acidobacteriota</taxon>
        <taxon>Terriglobia</taxon>
        <taxon>Terriglobales</taxon>
        <taxon>Acidobacteriaceae</taxon>
        <taxon>Tunturiibacter</taxon>
    </lineage>
</organism>
<evidence type="ECO:0000256" key="6">
    <source>
        <dbReference type="ARBA" id="ARBA00023136"/>
    </source>
</evidence>
<feature type="transmembrane region" description="Helical" evidence="8">
    <location>
        <begin position="505"/>
        <end position="522"/>
    </location>
</feature>
<feature type="transmembrane region" description="Helical" evidence="8">
    <location>
        <begin position="307"/>
        <end position="330"/>
    </location>
</feature>
<dbReference type="Pfam" id="PF13899">
    <property type="entry name" value="Thioredoxin_7"/>
    <property type="match status" value="1"/>
</dbReference>
<evidence type="ECO:0000313" key="12">
    <source>
        <dbReference type="Proteomes" id="UP000534186"/>
    </source>
</evidence>
<evidence type="ECO:0000256" key="8">
    <source>
        <dbReference type="SAM" id="Phobius"/>
    </source>
</evidence>